<dbReference type="AlphaFoldDB" id="A0AAE0MEF2"/>
<evidence type="ECO:0000256" key="2">
    <source>
        <dbReference type="SAM" id="Phobius"/>
    </source>
</evidence>
<keyword evidence="2" id="KW-1133">Transmembrane helix</keyword>
<sequence>MDFEKQRARNGYEWHLAPQVAYFAMTLVFWREGLEALDVFTHEQKRKMHQALGSENGEVTAIRVSSIHHRLNYLYDERDSLQSICKVLESLYNFWRDMAEEEGRGEMSDAGVSAVEYLRLLWREFDLQLRSRGELLNWLGNLQSLSSKRDNTAMKTIVVVTSVFLPATFKAIWLYFAVAIPVSMLILGGMAYWLRRAGVWKKKPADEENPGSSPGITTEAKGKLKLW</sequence>
<feature type="transmembrane region" description="Helical" evidence="2">
    <location>
        <begin position="175"/>
        <end position="194"/>
    </location>
</feature>
<dbReference type="EMBL" id="JAUEDM010000001">
    <property type="protein sequence ID" value="KAK3328713.1"/>
    <property type="molecule type" value="Genomic_DNA"/>
</dbReference>
<dbReference type="Proteomes" id="UP001283341">
    <property type="component" value="Unassembled WGS sequence"/>
</dbReference>
<comment type="caution">
    <text evidence="3">The sequence shown here is derived from an EMBL/GenBank/DDBJ whole genome shotgun (WGS) entry which is preliminary data.</text>
</comment>
<proteinExistence type="predicted"/>
<gene>
    <name evidence="3" type="ORF">B0H66DRAFT_526112</name>
</gene>
<accession>A0AAE0MEF2</accession>
<name>A0AAE0MEF2_9PEZI</name>
<evidence type="ECO:0000313" key="3">
    <source>
        <dbReference type="EMBL" id="KAK3328713.1"/>
    </source>
</evidence>
<keyword evidence="4" id="KW-1185">Reference proteome</keyword>
<reference evidence="3" key="2">
    <citation type="submission" date="2023-06" db="EMBL/GenBank/DDBJ databases">
        <authorList>
            <consortium name="Lawrence Berkeley National Laboratory"/>
            <person name="Haridas S."/>
            <person name="Hensen N."/>
            <person name="Bonometti L."/>
            <person name="Westerberg I."/>
            <person name="Brannstrom I.O."/>
            <person name="Guillou S."/>
            <person name="Cros-Aarteil S."/>
            <person name="Calhoun S."/>
            <person name="Kuo A."/>
            <person name="Mondo S."/>
            <person name="Pangilinan J."/>
            <person name="Riley R."/>
            <person name="Labutti K."/>
            <person name="Andreopoulos B."/>
            <person name="Lipzen A."/>
            <person name="Chen C."/>
            <person name="Yanf M."/>
            <person name="Daum C."/>
            <person name="Ng V."/>
            <person name="Clum A."/>
            <person name="Steindorff A."/>
            <person name="Ohm R."/>
            <person name="Martin F."/>
            <person name="Silar P."/>
            <person name="Natvig D."/>
            <person name="Lalanne C."/>
            <person name="Gautier V."/>
            <person name="Ament-Velasquez S.L."/>
            <person name="Kruys A."/>
            <person name="Hutchinson M.I."/>
            <person name="Powell A.J."/>
            <person name="Barry K."/>
            <person name="Miller A.N."/>
            <person name="Grigoriev I.V."/>
            <person name="Debuchy R."/>
            <person name="Gladieux P."/>
            <person name="Thoren M.H."/>
            <person name="Johannesson H."/>
        </authorList>
    </citation>
    <scope>NUCLEOTIDE SEQUENCE</scope>
    <source>
        <strain evidence="3">CBS 118394</strain>
    </source>
</reference>
<organism evidence="3 4">
    <name type="scientific">Apodospora peruviana</name>
    <dbReference type="NCBI Taxonomy" id="516989"/>
    <lineage>
        <taxon>Eukaryota</taxon>
        <taxon>Fungi</taxon>
        <taxon>Dikarya</taxon>
        <taxon>Ascomycota</taxon>
        <taxon>Pezizomycotina</taxon>
        <taxon>Sordariomycetes</taxon>
        <taxon>Sordariomycetidae</taxon>
        <taxon>Sordariales</taxon>
        <taxon>Lasiosphaeriaceae</taxon>
        <taxon>Apodospora</taxon>
    </lineage>
</organism>
<protein>
    <submittedName>
        <fullName evidence="3">Uncharacterized protein</fullName>
    </submittedName>
</protein>
<keyword evidence="2" id="KW-0812">Transmembrane</keyword>
<evidence type="ECO:0000256" key="1">
    <source>
        <dbReference type="SAM" id="MobiDB-lite"/>
    </source>
</evidence>
<evidence type="ECO:0000313" key="4">
    <source>
        <dbReference type="Proteomes" id="UP001283341"/>
    </source>
</evidence>
<reference evidence="3" key="1">
    <citation type="journal article" date="2023" name="Mol. Phylogenet. Evol.">
        <title>Genome-scale phylogeny and comparative genomics of the fungal order Sordariales.</title>
        <authorList>
            <person name="Hensen N."/>
            <person name="Bonometti L."/>
            <person name="Westerberg I."/>
            <person name="Brannstrom I.O."/>
            <person name="Guillou S."/>
            <person name="Cros-Aarteil S."/>
            <person name="Calhoun S."/>
            <person name="Haridas S."/>
            <person name="Kuo A."/>
            <person name="Mondo S."/>
            <person name="Pangilinan J."/>
            <person name="Riley R."/>
            <person name="LaButti K."/>
            <person name="Andreopoulos B."/>
            <person name="Lipzen A."/>
            <person name="Chen C."/>
            <person name="Yan M."/>
            <person name="Daum C."/>
            <person name="Ng V."/>
            <person name="Clum A."/>
            <person name="Steindorff A."/>
            <person name="Ohm R.A."/>
            <person name="Martin F."/>
            <person name="Silar P."/>
            <person name="Natvig D.O."/>
            <person name="Lalanne C."/>
            <person name="Gautier V."/>
            <person name="Ament-Velasquez S.L."/>
            <person name="Kruys A."/>
            <person name="Hutchinson M.I."/>
            <person name="Powell A.J."/>
            <person name="Barry K."/>
            <person name="Miller A.N."/>
            <person name="Grigoriev I.V."/>
            <person name="Debuchy R."/>
            <person name="Gladieux P."/>
            <person name="Hiltunen Thoren M."/>
            <person name="Johannesson H."/>
        </authorList>
    </citation>
    <scope>NUCLEOTIDE SEQUENCE</scope>
    <source>
        <strain evidence="3">CBS 118394</strain>
    </source>
</reference>
<feature type="region of interest" description="Disordered" evidence="1">
    <location>
        <begin position="204"/>
        <end position="227"/>
    </location>
</feature>
<keyword evidence="2" id="KW-0472">Membrane</keyword>